<protein>
    <recommendedName>
        <fullName evidence="8">4Fe-4S ferredoxin-type domain-containing protein</fullName>
    </recommendedName>
</protein>
<feature type="transmembrane region" description="Helical" evidence="7">
    <location>
        <begin position="61"/>
        <end position="83"/>
    </location>
</feature>
<dbReference type="EMBL" id="ACXX02000007">
    <property type="protein sequence ID" value="EGD47558.1"/>
    <property type="molecule type" value="Genomic_DNA"/>
</dbReference>
<sequence>MKNYKLVMYLRLGLLTLFAVLITIAGYLHIVKGGGKSPSIHALCPFGGLESLFQLFATGSFISKIFAGTMILFVITLVVSILFRRSFCGLICPFGAIQELVSKMGQKIFRKKFIIPSKIDKPLRYLKYIVLIVTVFYAWKTAGLWMSPYDPWSAYAHLPEGLESVWSESAVGLILLVVILIGSFLYDRFFCKYLCPMGALYGIIGKISPFKLVRNENICINCGKCNKVCPMNIDVQNSKEVKSAECINCQTCVLNCPKSGTLYSKVQKKSVKPLVAIALVMVVFWGSIFAFQKMGVYQLLPEQIKSGESITFDEVKGYMTITEAAKATKTKLEEFYKKFEIPETVPPETTMKSISKIVPDYELDKIKEKTKSSN</sequence>
<dbReference type="Proteomes" id="UP000003860">
    <property type="component" value="Unassembled WGS sequence"/>
</dbReference>
<evidence type="ECO:0000256" key="5">
    <source>
        <dbReference type="ARBA" id="ARBA00023014"/>
    </source>
</evidence>
<reference evidence="9" key="2">
    <citation type="submission" date="2011-01" db="EMBL/GenBank/DDBJ databases">
        <title>The Non-contiguous Finished genome of Clostridium papyrosolvens.</title>
        <authorList>
            <person name="Lucas S."/>
            <person name="Copeland A."/>
            <person name="Lapidus A."/>
            <person name="Cheng J.-F."/>
            <person name="Goodwin L."/>
            <person name="Pitluck S."/>
            <person name="Misra M."/>
            <person name="Chertkov O."/>
            <person name="Detter J.C."/>
            <person name="Han C."/>
            <person name="Tapia R."/>
            <person name="Land M."/>
            <person name="Hauser L."/>
            <person name="Kyrpides N."/>
            <person name="Ivanova N."/>
            <person name="Pagani I."/>
            <person name="Mouttaki H."/>
            <person name="He Z."/>
            <person name="Zhou J."/>
            <person name="Hemme C.L."/>
            <person name="Woyke T."/>
        </authorList>
    </citation>
    <scope>NUCLEOTIDE SEQUENCE [LARGE SCALE GENOMIC DNA]</scope>
    <source>
        <strain evidence="9">DSM 2782</strain>
    </source>
</reference>
<evidence type="ECO:0000313" key="10">
    <source>
        <dbReference type="Proteomes" id="UP000003860"/>
    </source>
</evidence>
<keyword evidence="3" id="KW-0479">Metal-binding</keyword>
<dbReference type="SUPFAM" id="SSF54862">
    <property type="entry name" value="4Fe-4S ferredoxins"/>
    <property type="match status" value="1"/>
</dbReference>
<dbReference type="InterPro" id="IPR017896">
    <property type="entry name" value="4Fe4S_Fe-S-bd"/>
</dbReference>
<keyword evidence="7" id="KW-1133">Transmembrane helix</keyword>
<dbReference type="PROSITE" id="PS51379">
    <property type="entry name" value="4FE4S_FER_2"/>
    <property type="match status" value="1"/>
</dbReference>
<evidence type="ECO:0000256" key="6">
    <source>
        <dbReference type="ARBA" id="ARBA00023136"/>
    </source>
</evidence>
<comment type="subcellular location">
    <subcellularLocation>
        <location evidence="1">Cell membrane</location>
    </subcellularLocation>
</comment>
<evidence type="ECO:0000256" key="4">
    <source>
        <dbReference type="ARBA" id="ARBA00023004"/>
    </source>
</evidence>
<dbReference type="PROSITE" id="PS00198">
    <property type="entry name" value="4FE4S_FER_1"/>
    <property type="match status" value="2"/>
</dbReference>
<dbReference type="GO" id="GO:0005886">
    <property type="term" value="C:plasma membrane"/>
    <property type="evidence" value="ECO:0007669"/>
    <property type="project" value="UniProtKB-SubCell"/>
</dbReference>
<dbReference type="OrthoDB" id="9806398at2"/>
<dbReference type="STRING" id="588581.Cpap_1751"/>
<keyword evidence="5" id="KW-0411">Iron-sulfur</keyword>
<dbReference type="InterPro" id="IPR017900">
    <property type="entry name" value="4Fe4S_Fe_S_CS"/>
</dbReference>
<evidence type="ECO:0000259" key="8">
    <source>
        <dbReference type="PROSITE" id="PS51379"/>
    </source>
</evidence>
<gene>
    <name evidence="9" type="ORF">Cpap_1751</name>
</gene>
<keyword evidence="10" id="KW-1185">Reference proteome</keyword>
<keyword evidence="2" id="KW-1003">Cell membrane</keyword>
<dbReference type="RefSeq" id="WP_004619451.1">
    <property type="nucleotide sequence ID" value="NZ_ACXX02000007.1"/>
</dbReference>
<feature type="transmembrane region" description="Helical" evidence="7">
    <location>
        <begin position="125"/>
        <end position="145"/>
    </location>
</feature>
<dbReference type="eggNOG" id="COG0348">
    <property type="taxonomic scope" value="Bacteria"/>
</dbReference>
<keyword evidence="4" id="KW-0408">Iron</keyword>
<feature type="transmembrane region" description="Helical" evidence="7">
    <location>
        <begin position="274"/>
        <end position="291"/>
    </location>
</feature>
<dbReference type="Gene3D" id="3.30.70.20">
    <property type="match status" value="1"/>
</dbReference>
<keyword evidence="7" id="KW-0812">Transmembrane</keyword>
<organism evidence="9 10">
    <name type="scientific">Ruminiclostridium papyrosolvens DSM 2782</name>
    <dbReference type="NCBI Taxonomy" id="588581"/>
    <lineage>
        <taxon>Bacteria</taxon>
        <taxon>Bacillati</taxon>
        <taxon>Bacillota</taxon>
        <taxon>Clostridia</taxon>
        <taxon>Eubacteriales</taxon>
        <taxon>Oscillospiraceae</taxon>
        <taxon>Ruminiclostridium</taxon>
    </lineage>
</organism>
<proteinExistence type="predicted"/>
<dbReference type="GO" id="GO:0051536">
    <property type="term" value="F:iron-sulfur cluster binding"/>
    <property type="evidence" value="ECO:0007669"/>
    <property type="project" value="UniProtKB-KW"/>
</dbReference>
<evidence type="ECO:0000256" key="1">
    <source>
        <dbReference type="ARBA" id="ARBA00004236"/>
    </source>
</evidence>
<feature type="domain" description="4Fe-4S ferredoxin-type" evidence="8">
    <location>
        <begin position="210"/>
        <end position="239"/>
    </location>
</feature>
<evidence type="ECO:0000313" key="9">
    <source>
        <dbReference type="EMBL" id="EGD47558.1"/>
    </source>
</evidence>
<dbReference type="InterPro" id="IPR052378">
    <property type="entry name" value="NosR_regulator"/>
</dbReference>
<comment type="caution">
    <text evidence="9">The sequence shown here is derived from an EMBL/GenBank/DDBJ whole genome shotgun (WGS) entry which is preliminary data.</text>
</comment>
<dbReference type="AlphaFoldDB" id="F1TDC0"/>
<evidence type="ECO:0000256" key="2">
    <source>
        <dbReference type="ARBA" id="ARBA00022475"/>
    </source>
</evidence>
<evidence type="ECO:0000256" key="3">
    <source>
        <dbReference type="ARBA" id="ARBA00022723"/>
    </source>
</evidence>
<name>F1TDC0_9FIRM</name>
<dbReference type="GO" id="GO:0046872">
    <property type="term" value="F:metal ion binding"/>
    <property type="evidence" value="ECO:0007669"/>
    <property type="project" value="UniProtKB-KW"/>
</dbReference>
<reference evidence="9" key="1">
    <citation type="submission" date="2009-07" db="EMBL/GenBank/DDBJ databases">
        <authorList>
            <consortium name="US DOE Joint Genome Institute (JGI-PGF)"/>
            <person name="Lucas S."/>
            <person name="Copeland A."/>
            <person name="Lapidus A."/>
            <person name="Glavina del Rio T."/>
            <person name="Tice H."/>
            <person name="Bruce D."/>
            <person name="Goodwin L."/>
            <person name="Pitluck S."/>
            <person name="Larimer F."/>
            <person name="Land M.L."/>
            <person name="Mouttaki H."/>
            <person name="He Z."/>
            <person name="Zhou J."/>
            <person name="Hemme C.L."/>
        </authorList>
    </citation>
    <scope>NUCLEOTIDE SEQUENCE [LARGE SCALE GENOMIC DNA]</scope>
    <source>
        <strain evidence="9">DSM 2782</strain>
    </source>
</reference>
<accession>F1TDC0</accession>
<feature type="transmembrane region" description="Helical" evidence="7">
    <location>
        <begin position="12"/>
        <end position="30"/>
    </location>
</feature>
<dbReference type="PANTHER" id="PTHR30224:SF4">
    <property type="entry name" value="ELECTRON TRANSPORT PROTEIN YCCM-RELATED"/>
    <property type="match status" value="1"/>
</dbReference>
<keyword evidence="6 7" id="KW-0472">Membrane</keyword>
<dbReference type="Pfam" id="PF12801">
    <property type="entry name" value="Fer4_5"/>
    <property type="match status" value="2"/>
</dbReference>
<evidence type="ECO:0000256" key="7">
    <source>
        <dbReference type="SAM" id="Phobius"/>
    </source>
</evidence>
<feature type="transmembrane region" description="Helical" evidence="7">
    <location>
        <begin position="165"/>
        <end position="186"/>
    </location>
</feature>
<dbReference type="PANTHER" id="PTHR30224">
    <property type="entry name" value="ELECTRON TRANSPORT PROTEIN"/>
    <property type="match status" value="1"/>
</dbReference>